<dbReference type="GO" id="GO:0007052">
    <property type="term" value="P:mitotic spindle organization"/>
    <property type="evidence" value="ECO:0007669"/>
    <property type="project" value="TreeGrafter"/>
</dbReference>
<keyword evidence="7" id="KW-0505">Motor protein</keyword>
<keyword evidence="2" id="KW-0963">Cytoplasm</keyword>
<protein>
    <recommendedName>
        <fullName evidence="8">Kinesin motor domain-containing protein</fullName>
    </recommendedName>
</protein>
<proteinExistence type="inferred from homology"/>
<dbReference type="Gene3D" id="3.40.850.10">
    <property type="entry name" value="Kinesin motor domain"/>
    <property type="match status" value="1"/>
</dbReference>
<organism evidence="9 10">
    <name type="scientific">Parnassius mnemosyne</name>
    <name type="common">clouded apollo</name>
    <dbReference type="NCBI Taxonomy" id="213953"/>
    <lineage>
        <taxon>Eukaryota</taxon>
        <taxon>Metazoa</taxon>
        <taxon>Ecdysozoa</taxon>
        <taxon>Arthropoda</taxon>
        <taxon>Hexapoda</taxon>
        <taxon>Insecta</taxon>
        <taxon>Pterygota</taxon>
        <taxon>Neoptera</taxon>
        <taxon>Endopterygota</taxon>
        <taxon>Lepidoptera</taxon>
        <taxon>Glossata</taxon>
        <taxon>Ditrysia</taxon>
        <taxon>Papilionoidea</taxon>
        <taxon>Papilionidae</taxon>
        <taxon>Parnassiinae</taxon>
        <taxon>Parnassini</taxon>
        <taxon>Parnassius</taxon>
        <taxon>Driopa</taxon>
    </lineage>
</organism>
<dbReference type="GO" id="GO:0051231">
    <property type="term" value="P:spindle elongation"/>
    <property type="evidence" value="ECO:0007669"/>
    <property type="project" value="TreeGrafter"/>
</dbReference>
<reference evidence="9 10" key="1">
    <citation type="submission" date="2023-11" db="EMBL/GenBank/DDBJ databases">
        <authorList>
            <person name="Hedman E."/>
            <person name="Englund M."/>
            <person name="Stromberg M."/>
            <person name="Nyberg Akerstrom W."/>
            <person name="Nylinder S."/>
            <person name="Jareborg N."/>
            <person name="Kallberg Y."/>
            <person name="Kronander E."/>
        </authorList>
    </citation>
    <scope>NUCLEOTIDE SEQUENCE [LARGE SCALE GENOMIC DNA]</scope>
</reference>
<dbReference type="SMART" id="SM00129">
    <property type="entry name" value="KISc"/>
    <property type="match status" value="1"/>
</dbReference>
<feature type="domain" description="Kinesin motor" evidence="8">
    <location>
        <begin position="13"/>
        <end position="136"/>
    </location>
</feature>
<comment type="subcellular location">
    <subcellularLocation>
        <location evidence="1">Cytoplasm</location>
        <location evidence="1">Cytoskeleton</location>
    </subcellularLocation>
</comment>
<dbReference type="PROSITE" id="PS50067">
    <property type="entry name" value="KINESIN_MOTOR_2"/>
    <property type="match status" value="1"/>
</dbReference>
<evidence type="ECO:0000259" key="8">
    <source>
        <dbReference type="PROSITE" id="PS50067"/>
    </source>
</evidence>
<dbReference type="InterPro" id="IPR027640">
    <property type="entry name" value="Kinesin-like_fam"/>
</dbReference>
<dbReference type="PANTHER" id="PTHR47969">
    <property type="entry name" value="CHROMOSOME-ASSOCIATED KINESIN KIF4A-RELATED"/>
    <property type="match status" value="1"/>
</dbReference>
<keyword evidence="6" id="KW-0206">Cytoskeleton</keyword>
<dbReference type="InterPro" id="IPR001752">
    <property type="entry name" value="Kinesin_motor_dom"/>
</dbReference>
<dbReference type="GO" id="GO:0005875">
    <property type="term" value="C:microtubule associated complex"/>
    <property type="evidence" value="ECO:0007669"/>
    <property type="project" value="TreeGrafter"/>
</dbReference>
<feature type="binding site" evidence="7">
    <location>
        <begin position="91"/>
        <end position="98"/>
    </location>
    <ligand>
        <name>ATP</name>
        <dbReference type="ChEBI" id="CHEBI:30616"/>
    </ligand>
</feature>
<sequence>MMDGKNNKGTLGGMQVSLRIRPVFQQEIERQCYVPIEVVRGKAQVQIKNLAFTYNYVFPQHITQQEFYDTAVKGLVGKLFQGYNVSILAYGQTGAGKTYTMGTNYSGPKEDSPKLAVAHRHLLRILILYILVYIYI</sequence>
<comment type="caution">
    <text evidence="9">The sequence shown here is derived from an EMBL/GenBank/DDBJ whole genome shotgun (WGS) entry which is preliminary data.</text>
</comment>
<dbReference type="PANTHER" id="PTHR47969:SF15">
    <property type="entry name" value="CHROMOSOME-ASSOCIATED KINESIN KIF4A-RELATED"/>
    <property type="match status" value="1"/>
</dbReference>
<dbReference type="SUPFAM" id="SSF52540">
    <property type="entry name" value="P-loop containing nucleoside triphosphate hydrolases"/>
    <property type="match status" value="1"/>
</dbReference>
<dbReference type="GO" id="GO:0003777">
    <property type="term" value="F:microtubule motor activity"/>
    <property type="evidence" value="ECO:0007669"/>
    <property type="project" value="InterPro"/>
</dbReference>
<evidence type="ECO:0000313" key="9">
    <source>
        <dbReference type="EMBL" id="CAK1594826.1"/>
    </source>
</evidence>
<evidence type="ECO:0000256" key="7">
    <source>
        <dbReference type="PROSITE-ProRule" id="PRU00283"/>
    </source>
</evidence>
<accession>A0AAV1LMF5</accession>
<evidence type="ECO:0000256" key="5">
    <source>
        <dbReference type="ARBA" id="ARBA00023054"/>
    </source>
</evidence>
<keyword evidence="5" id="KW-0175">Coiled coil</keyword>
<dbReference type="Pfam" id="PF00225">
    <property type="entry name" value="Kinesin"/>
    <property type="match status" value="1"/>
</dbReference>
<evidence type="ECO:0000256" key="3">
    <source>
        <dbReference type="ARBA" id="ARBA00022741"/>
    </source>
</evidence>
<evidence type="ECO:0000313" key="10">
    <source>
        <dbReference type="Proteomes" id="UP001314205"/>
    </source>
</evidence>
<dbReference type="InterPro" id="IPR036961">
    <property type="entry name" value="Kinesin_motor_dom_sf"/>
</dbReference>
<dbReference type="GO" id="GO:0005524">
    <property type="term" value="F:ATP binding"/>
    <property type="evidence" value="ECO:0007669"/>
    <property type="project" value="UniProtKB-UniRule"/>
</dbReference>
<dbReference type="GO" id="GO:0008017">
    <property type="term" value="F:microtubule binding"/>
    <property type="evidence" value="ECO:0007669"/>
    <property type="project" value="InterPro"/>
</dbReference>
<evidence type="ECO:0000256" key="4">
    <source>
        <dbReference type="ARBA" id="ARBA00022840"/>
    </source>
</evidence>
<keyword evidence="3 7" id="KW-0547">Nucleotide-binding</keyword>
<keyword evidence="10" id="KW-1185">Reference proteome</keyword>
<keyword evidence="4 7" id="KW-0067">ATP-binding</keyword>
<name>A0AAV1LMF5_9NEOP</name>
<dbReference type="AlphaFoldDB" id="A0AAV1LMF5"/>
<evidence type="ECO:0000256" key="2">
    <source>
        <dbReference type="ARBA" id="ARBA00022490"/>
    </source>
</evidence>
<dbReference type="InterPro" id="IPR027417">
    <property type="entry name" value="P-loop_NTPase"/>
</dbReference>
<comment type="similarity">
    <text evidence="7">Belongs to the TRAFAC class myosin-kinesin ATPase superfamily. Kinesin family.</text>
</comment>
<dbReference type="EMBL" id="CAVLGL010000091">
    <property type="protein sequence ID" value="CAK1594826.1"/>
    <property type="molecule type" value="Genomic_DNA"/>
</dbReference>
<dbReference type="Proteomes" id="UP001314205">
    <property type="component" value="Unassembled WGS sequence"/>
</dbReference>
<dbReference type="GO" id="GO:0007018">
    <property type="term" value="P:microtubule-based movement"/>
    <property type="evidence" value="ECO:0007669"/>
    <property type="project" value="InterPro"/>
</dbReference>
<evidence type="ECO:0000256" key="1">
    <source>
        <dbReference type="ARBA" id="ARBA00004245"/>
    </source>
</evidence>
<evidence type="ECO:0000256" key="6">
    <source>
        <dbReference type="ARBA" id="ARBA00023212"/>
    </source>
</evidence>
<gene>
    <name evidence="9" type="ORF">PARMNEM_LOCUS14399</name>
</gene>